<dbReference type="GO" id="GO:0008726">
    <property type="term" value="F:alkanesulfonate monooxygenase activity"/>
    <property type="evidence" value="ECO:0007669"/>
    <property type="project" value="TreeGrafter"/>
</dbReference>
<dbReference type="Gene3D" id="3.20.20.30">
    <property type="entry name" value="Luciferase-like domain"/>
    <property type="match status" value="1"/>
</dbReference>
<dbReference type="InterPro" id="IPR036661">
    <property type="entry name" value="Luciferase-like_sf"/>
</dbReference>
<evidence type="ECO:0000313" key="7">
    <source>
        <dbReference type="Proteomes" id="UP000000851"/>
    </source>
</evidence>
<gene>
    <name evidence="6" type="ordered locus">Caci_1269</name>
</gene>
<accession>C7Q7A6</accession>
<dbReference type="NCBIfam" id="TIGR03619">
    <property type="entry name" value="F420_Rv2161c"/>
    <property type="match status" value="1"/>
</dbReference>
<dbReference type="RefSeq" id="WP_012785488.1">
    <property type="nucleotide sequence ID" value="NC_013131.1"/>
</dbReference>
<reference evidence="6 7" key="1">
    <citation type="journal article" date="2009" name="Stand. Genomic Sci.">
        <title>Complete genome sequence of Catenulispora acidiphila type strain (ID 139908).</title>
        <authorList>
            <person name="Copeland A."/>
            <person name="Lapidus A."/>
            <person name="Glavina Del Rio T."/>
            <person name="Nolan M."/>
            <person name="Lucas S."/>
            <person name="Chen F."/>
            <person name="Tice H."/>
            <person name="Cheng J.F."/>
            <person name="Bruce D."/>
            <person name="Goodwin L."/>
            <person name="Pitluck S."/>
            <person name="Mikhailova N."/>
            <person name="Pati A."/>
            <person name="Ivanova N."/>
            <person name="Mavromatis K."/>
            <person name="Chen A."/>
            <person name="Palaniappan K."/>
            <person name="Chain P."/>
            <person name="Land M."/>
            <person name="Hauser L."/>
            <person name="Chang Y.J."/>
            <person name="Jeffries C.D."/>
            <person name="Chertkov O."/>
            <person name="Brettin T."/>
            <person name="Detter J.C."/>
            <person name="Han C."/>
            <person name="Ali Z."/>
            <person name="Tindall B.J."/>
            <person name="Goker M."/>
            <person name="Bristow J."/>
            <person name="Eisen J.A."/>
            <person name="Markowitz V."/>
            <person name="Hugenholtz P."/>
            <person name="Kyrpides N.C."/>
            <person name="Klenk H.P."/>
        </authorList>
    </citation>
    <scope>NUCLEOTIDE SEQUENCE [LARGE SCALE GENOMIC DNA]</scope>
    <source>
        <strain evidence="7">DSM 44928 / JCM 14897 / NBRC 102108 / NRRL B-24433 / ID139908</strain>
    </source>
</reference>
<evidence type="ECO:0000256" key="2">
    <source>
        <dbReference type="ARBA" id="ARBA00022643"/>
    </source>
</evidence>
<dbReference type="EMBL" id="CP001700">
    <property type="protein sequence ID" value="ACU70194.1"/>
    <property type="molecule type" value="Genomic_DNA"/>
</dbReference>
<feature type="domain" description="Luciferase-like" evidence="5">
    <location>
        <begin position="4"/>
        <end position="241"/>
    </location>
</feature>
<evidence type="ECO:0000256" key="1">
    <source>
        <dbReference type="ARBA" id="ARBA00022630"/>
    </source>
</evidence>
<dbReference type="PANTHER" id="PTHR42847">
    <property type="entry name" value="ALKANESULFONATE MONOOXYGENASE"/>
    <property type="match status" value="1"/>
</dbReference>
<dbReference type="SUPFAM" id="SSF51679">
    <property type="entry name" value="Bacterial luciferase-like"/>
    <property type="match status" value="1"/>
</dbReference>
<evidence type="ECO:0000256" key="4">
    <source>
        <dbReference type="ARBA" id="ARBA00023033"/>
    </source>
</evidence>
<keyword evidence="1" id="KW-0285">Flavoprotein</keyword>
<dbReference type="eggNOG" id="COG2141">
    <property type="taxonomic scope" value="Bacteria"/>
</dbReference>
<organism evidence="6 7">
    <name type="scientific">Catenulispora acidiphila (strain DSM 44928 / JCM 14897 / NBRC 102108 / NRRL B-24433 / ID139908)</name>
    <dbReference type="NCBI Taxonomy" id="479433"/>
    <lineage>
        <taxon>Bacteria</taxon>
        <taxon>Bacillati</taxon>
        <taxon>Actinomycetota</taxon>
        <taxon>Actinomycetes</taxon>
        <taxon>Catenulisporales</taxon>
        <taxon>Catenulisporaceae</taxon>
        <taxon>Catenulispora</taxon>
    </lineage>
</organism>
<dbReference type="InterPro" id="IPR019921">
    <property type="entry name" value="Lucif-like_OxRdtase_Rv2161c"/>
</dbReference>
<dbReference type="HOGENOM" id="CLU_027853_6_4_11"/>
<keyword evidence="7" id="KW-1185">Reference proteome</keyword>
<dbReference type="InterPro" id="IPR050172">
    <property type="entry name" value="SsuD_RutA_monooxygenase"/>
</dbReference>
<dbReference type="OrthoDB" id="143323at2"/>
<dbReference type="AlphaFoldDB" id="C7Q7A6"/>
<evidence type="ECO:0000259" key="5">
    <source>
        <dbReference type="Pfam" id="PF00296"/>
    </source>
</evidence>
<keyword evidence="3" id="KW-0560">Oxidoreductase</keyword>
<protein>
    <submittedName>
        <fullName evidence="6">Luciferase-like monooxygenase</fullName>
    </submittedName>
</protein>
<dbReference type="GO" id="GO:0046306">
    <property type="term" value="P:alkanesulfonate catabolic process"/>
    <property type="evidence" value="ECO:0007669"/>
    <property type="project" value="TreeGrafter"/>
</dbReference>
<dbReference type="InterPro" id="IPR011251">
    <property type="entry name" value="Luciferase-like_dom"/>
</dbReference>
<dbReference type="PANTHER" id="PTHR42847:SF8">
    <property type="entry name" value="CONSERVED PROTEIN"/>
    <property type="match status" value="1"/>
</dbReference>
<evidence type="ECO:0000313" key="6">
    <source>
        <dbReference type="EMBL" id="ACU70194.1"/>
    </source>
</evidence>
<dbReference type="InterPro" id="IPR019952">
    <property type="entry name" value="F420_OxRdatse_Rv1855c_pred"/>
</dbReference>
<dbReference type="Pfam" id="PF00296">
    <property type="entry name" value="Bac_luciferase"/>
    <property type="match status" value="1"/>
</dbReference>
<dbReference type="NCBIfam" id="TIGR03560">
    <property type="entry name" value="F420_Rv1855c"/>
    <property type="match status" value="1"/>
</dbReference>
<dbReference type="Proteomes" id="UP000000851">
    <property type="component" value="Chromosome"/>
</dbReference>
<dbReference type="STRING" id="479433.Caci_1269"/>
<sequence>MNHPVRIGAKLVPQGTTIAALRAFWRLADESGFDHLWVYDHLAGVGNAATVAEPDPAVELFDGWSLLAAMASETRTARIGCMVTANSLRHPAVLAKIATTVDHLSGGRLEFGIGTGWAEYEHRMLGLELGSGRERIEKLGEALQILKALWSPEPFTDFAGEHYTVDKAVHSPKPLQSPHPPVWLGGTGEKRMLKLVAEQADVWNTVNHDGVEEGARLSGVLDRWCAEVGRDPGEIRRSVQLRPDPRRVVDAVGPWLDAGFTEIVLFFGPEQPLADLEQVAERLPGLRALI</sequence>
<keyword evidence="4 6" id="KW-0503">Monooxygenase</keyword>
<name>C7Q7A6_CATAD</name>
<proteinExistence type="predicted"/>
<keyword evidence="2" id="KW-0288">FMN</keyword>
<evidence type="ECO:0000256" key="3">
    <source>
        <dbReference type="ARBA" id="ARBA00023002"/>
    </source>
</evidence>
<dbReference type="FunCoup" id="C7Q7A6">
    <property type="interactions" value="2"/>
</dbReference>
<dbReference type="KEGG" id="cai:Caci_1269"/>
<dbReference type="InParanoid" id="C7Q7A6"/>